<evidence type="ECO:0000256" key="1">
    <source>
        <dbReference type="SAM" id="Phobius"/>
    </source>
</evidence>
<evidence type="ECO:0000313" key="3">
    <source>
        <dbReference type="Proteomes" id="UP001549037"/>
    </source>
</evidence>
<protein>
    <submittedName>
        <fullName evidence="2">Uncharacterized membrane protein HdeD (DUF308 family)</fullName>
    </submittedName>
</protein>
<keyword evidence="1" id="KW-0812">Transmembrane</keyword>
<accession>A0ABV2JGR0</accession>
<feature type="transmembrane region" description="Helical" evidence="1">
    <location>
        <begin position="191"/>
        <end position="213"/>
    </location>
</feature>
<name>A0ABV2JGR0_9STRE</name>
<organism evidence="2 3">
    <name type="scientific">Streptococcus porcorum</name>
    <dbReference type="NCBI Taxonomy" id="701526"/>
    <lineage>
        <taxon>Bacteria</taxon>
        <taxon>Bacillati</taxon>
        <taxon>Bacillota</taxon>
        <taxon>Bacilli</taxon>
        <taxon>Lactobacillales</taxon>
        <taxon>Streptococcaceae</taxon>
        <taxon>Streptococcus</taxon>
    </lineage>
</organism>
<evidence type="ECO:0000313" key="2">
    <source>
        <dbReference type="EMBL" id="MET3634954.1"/>
    </source>
</evidence>
<gene>
    <name evidence="2" type="ORF">ABID28_001615</name>
</gene>
<keyword evidence="1" id="KW-1133">Transmembrane helix</keyword>
<comment type="caution">
    <text evidence="2">The sequence shown here is derived from an EMBL/GenBank/DDBJ whole genome shotgun (WGS) entry which is preliminary data.</text>
</comment>
<keyword evidence="1" id="KW-0472">Membrane</keyword>
<feature type="transmembrane region" description="Helical" evidence="1">
    <location>
        <begin position="37"/>
        <end position="56"/>
    </location>
</feature>
<feature type="transmembrane region" description="Helical" evidence="1">
    <location>
        <begin position="68"/>
        <end position="90"/>
    </location>
</feature>
<proteinExistence type="predicted"/>
<dbReference type="RefSeq" id="WP_354369683.1">
    <property type="nucleotide sequence ID" value="NZ_JBEPLN010000033.1"/>
</dbReference>
<sequence length="413" mass="47001">MNRFSHLKLSSQKLVLEGLAFLIVGVLLILFQGLTPMWLVSLFLFISFLSATYNLLSQFWSRLDKMETLFLSFTKTIFTLFLLILIWNGGVTSQNLALSLGSYASFVGATHLVLFFKEIREGSAPQIRYAVDGGLSSLFAISAFLFSDKRASIQILIIGLYAVFLGIMNLYDGVHHLSSLPNRKFKGRWRVALPLAWSIYIPEKLLALINLFLVGKTSHIMTSETSQWDKVEVSLYFPEIKRTLLGGLPVVDIGYKGKVYRYGAYDVTSEERFGLHADGVLAITDEEHYLEQEATDSVEGVYYTILLQADEVRILEERLKTLTECLEVFEPSEQTRLESWLTKDQLDVTELYKFKDGSLKHYHHLKTSSVALVDYLLEKAIIDRGFVTPAVYKEALAQAEQIEKSRVKKRELF</sequence>
<feature type="transmembrane region" description="Helical" evidence="1">
    <location>
        <begin position="14"/>
        <end position="31"/>
    </location>
</feature>
<dbReference type="EMBL" id="JBEPLN010000033">
    <property type="protein sequence ID" value="MET3634954.1"/>
    <property type="molecule type" value="Genomic_DNA"/>
</dbReference>
<reference evidence="2 3" key="1">
    <citation type="submission" date="2024-06" db="EMBL/GenBank/DDBJ databases">
        <title>Genomic Encyclopedia of Type Strains, Phase IV (KMG-IV): sequencing the most valuable type-strain genomes for metagenomic binning, comparative biology and taxonomic classification.</title>
        <authorList>
            <person name="Goeker M."/>
        </authorList>
    </citation>
    <scope>NUCLEOTIDE SEQUENCE [LARGE SCALE GENOMIC DNA]</scope>
    <source>
        <strain evidence="2 3">DSM 28302</strain>
    </source>
</reference>
<feature type="transmembrane region" description="Helical" evidence="1">
    <location>
        <begin position="96"/>
        <end position="115"/>
    </location>
</feature>
<feature type="transmembrane region" description="Helical" evidence="1">
    <location>
        <begin position="152"/>
        <end position="171"/>
    </location>
</feature>
<dbReference type="Proteomes" id="UP001549037">
    <property type="component" value="Unassembled WGS sequence"/>
</dbReference>
<feature type="transmembrane region" description="Helical" evidence="1">
    <location>
        <begin position="127"/>
        <end position="146"/>
    </location>
</feature>
<keyword evidence="3" id="KW-1185">Reference proteome</keyword>